<proteinExistence type="predicted"/>
<reference evidence="2" key="1">
    <citation type="journal article" date="2021" name="Proc. Natl. Acad. Sci. U.S.A.">
        <title>A Catalog of Tens of Thousands of Viruses from Human Metagenomes Reveals Hidden Associations with Chronic Diseases.</title>
        <authorList>
            <person name="Tisza M.J."/>
            <person name="Buck C.B."/>
        </authorList>
    </citation>
    <scope>NUCLEOTIDE SEQUENCE</scope>
    <source>
        <strain evidence="2">CtqSm5</strain>
    </source>
</reference>
<sequence length="218" mass="25016">MIRTKNYRDSLVLKYNVDTQGNPISIEIVDEKCQVSPVNYTIHLMQIPDESHRVIVRDPAGTLMHEVFDVENLGVDNYKVDYAHGIIYFNPVHSGKTITTSYHGRGVEMIYAGRVLIDSNIPGENLGDLVNDFKDAFAELDRLQNLIDQIKKEYEEWADLIYADQPLLALQAQINLMKADSLDHVRWRENSINNGIITHKNDLITNESDKYLIRTEVD</sequence>
<organism evidence="2">
    <name type="scientific">Siphoviridae sp. ctqSm5</name>
    <dbReference type="NCBI Taxonomy" id="2827949"/>
    <lineage>
        <taxon>Viruses</taxon>
        <taxon>Duplodnaviria</taxon>
        <taxon>Heunggongvirae</taxon>
        <taxon>Uroviricota</taxon>
        <taxon>Caudoviricetes</taxon>
    </lineage>
</organism>
<accession>A0A8S5SQC8</accession>
<dbReference type="EMBL" id="BK032642">
    <property type="protein sequence ID" value="DAF52786.1"/>
    <property type="molecule type" value="Genomic_DNA"/>
</dbReference>
<evidence type="ECO:0000313" key="2">
    <source>
        <dbReference type="EMBL" id="DAF52786.1"/>
    </source>
</evidence>
<keyword evidence="1" id="KW-0175">Coiled coil</keyword>
<feature type="coiled-coil region" evidence="1">
    <location>
        <begin position="133"/>
        <end position="160"/>
    </location>
</feature>
<evidence type="ECO:0000256" key="1">
    <source>
        <dbReference type="SAM" id="Coils"/>
    </source>
</evidence>
<name>A0A8S5SQC8_9CAUD</name>
<protein>
    <submittedName>
        <fullName evidence="2">Uncharacterized protein</fullName>
    </submittedName>
</protein>